<keyword evidence="2" id="KW-1133">Transmembrane helix</keyword>
<evidence type="ECO:0000313" key="3">
    <source>
        <dbReference type="EMBL" id="HJF49922.1"/>
    </source>
</evidence>
<dbReference type="Proteomes" id="UP000775129">
    <property type="component" value="Unassembled WGS sequence"/>
</dbReference>
<gene>
    <name evidence="3" type="ORF">K8W24_09025</name>
</gene>
<feature type="non-terminal residue" evidence="3">
    <location>
        <position position="1"/>
    </location>
</feature>
<proteinExistence type="predicted"/>
<reference evidence="3" key="1">
    <citation type="journal article" date="2021" name="PeerJ">
        <title>Extensive microbial diversity within the chicken gut microbiome revealed by metagenomics and culture.</title>
        <authorList>
            <person name="Gilroy R."/>
            <person name="Ravi A."/>
            <person name="Getino M."/>
            <person name="Pursley I."/>
            <person name="Horton D.L."/>
            <person name="Alikhan N.F."/>
            <person name="Baker D."/>
            <person name="Gharbi K."/>
            <person name="Hall N."/>
            <person name="Watson M."/>
            <person name="Adriaenssens E.M."/>
            <person name="Foster-Nyarko E."/>
            <person name="Jarju S."/>
            <person name="Secka A."/>
            <person name="Antonio M."/>
            <person name="Oren A."/>
            <person name="Chaudhuri R.R."/>
            <person name="La Ragione R."/>
            <person name="Hildebrand F."/>
            <person name="Pallen M.J."/>
        </authorList>
    </citation>
    <scope>NUCLEOTIDE SEQUENCE</scope>
    <source>
        <strain evidence="3">1647</strain>
    </source>
</reference>
<evidence type="ECO:0000256" key="1">
    <source>
        <dbReference type="SAM" id="MobiDB-lite"/>
    </source>
</evidence>
<dbReference type="AlphaFoldDB" id="A0A921GN91"/>
<organism evidence="3 4">
    <name type="scientific">Brachybacterium paraconglomeratum</name>
    <dbReference type="NCBI Taxonomy" id="173362"/>
    <lineage>
        <taxon>Bacteria</taxon>
        <taxon>Bacillati</taxon>
        <taxon>Actinomycetota</taxon>
        <taxon>Actinomycetes</taxon>
        <taxon>Micrococcales</taxon>
        <taxon>Dermabacteraceae</taxon>
        <taxon>Brachybacterium</taxon>
    </lineage>
</organism>
<comment type="caution">
    <text evidence="3">The sequence shown here is derived from an EMBL/GenBank/DDBJ whole genome shotgun (WGS) entry which is preliminary data.</text>
</comment>
<sequence>DGAAADGADAATPDAQTPDAAHDTQGAASSTSTATAAATTTATATTTTGVPETALGRALATRRGRAATILLGLAIGGGYILLRALDMMGGLFRVNQSYDNVFHLNAVRHILRLGDGSAWTVGGMTTLPGEETFYPALWHQTVSLVVQLSGQDIVLASNLVMLLLGTTVWPLALMALVRTGTNAGPAGWLAAGALAGVASDFPLKMMSWGVLLPYLYSLAMMPLVLMLIVHLVRLAPDGEQRLTGGQLGVLIPAVFGAVALAHPQGVFVALVMGVPMMVWAVLATATDLVRRRPRAGIRLAVLVPLTALVIVVGHDIWYRFRPVEASAAVWGPSASTQEAIGQVLTLVPHASPIWLPLGVILALCALAVLIGSRSRWLLPAFLAAGALSVAVRSLPVDDLRYELTGNWYSDNNRITVMLATAAVPLLAVGLDVLLRWAARLLPVLRGTAGAVLAVALCLAIIAVGHFSPSTEASRWYLEREWRNDNLLSDDERALLLMLPEVVPEDAVIATNAWNGSSLAYAISDREVLNTFMSFQAEDEVHLLNGHLDDAQSDPEVCDAAEDLGVDYALDFGPKEIHGRSATYTGLNEISETGAAEVVLQVGDAKLLRMLPCRGTDGSMNG</sequence>
<feature type="transmembrane region" description="Helical" evidence="2">
    <location>
        <begin position="297"/>
        <end position="317"/>
    </location>
</feature>
<feature type="transmembrane region" description="Helical" evidence="2">
    <location>
        <begin position="414"/>
        <end position="434"/>
    </location>
</feature>
<reference evidence="3" key="2">
    <citation type="submission" date="2021-09" db="EMBL/GenBank/DDBJ databases">
        <authorList>
            <person name="Gilroy R."/>
        </authorList>
    </citation>
    <scope>NUCLEOTIDE SEQUENCE</scope>
    <source>
        <strain evidence="3">1647</strain>
    </source>
</reference>
<feature type="transmembrane region" description="Helical" evidence="2">
    <location>
        <begin position="446"/>
        <end position="466"/>
    </location>
</feature>
<feature type="transmembrane region" description="Helical" evidence="2">
    <location>
        <begin position="267"/>
        <end position="285"/>
    </location>
</feature>
<dbReference type="InterPro" id="IPR046671">
    <property type="entry name" value="DUF6541"/>
</dbReference>
<evidence type="ECO:0000256" key="2">
    <source>
        <dbReference type="SAM" id="Phobius"/>
    </source>
</evidence>
<dbReference type="EMBL" id="DYWO01000264">
    <property type="protein sequence ID" value="HJF49922.1"/>
    <property type="molecule type" value="Genomic_DNA"/>
</dbReference>
<feature type="transmembrane region" description="Helical" evidence="2">
    <location>
        <begin position="353"/>
        <end position="370"/>
    </location>
</feature>
<dbReference type="Pfam" id="PF20176">
    <property type="entry name" value="DUF6541"/>
    <property type="match status" value="1"/>
</dbReference>
<keyword evidence="2" id="KW-0812">Transmembrane</keyword>
<name>A0A921GN91_9MICO</name>
<feature type="region of interest" description="Disordered" evidence="1">
    <location>
        <begin position="1"/>
        <end position="49"/>
    </location>
</feature>
<evidence type="ECO:0000313" key="4">
    <source>
        <dbReference type="Proteomes" id="UP000775129"/>
    </source>
</evidence>
<accession>A0A921GN91</accession>
<feature type="transmembrane region" description="Helical" evidence="2">
    <location>
        <begin position="377"/>
        <end position="394"/>
    </location>
</feature>
<protein>
    <submittedName>
        <fullName evidence="3">Uncharacterized protein</fullName>
    </submittedName>
</protein>
<feature type="transmembrane region" description="Helical" evidence="2">
    <location>
        <begin position="244"/>
        <end position="261"/>
    </location>
</feature>
<keyword evidence="2" id="KW-0472">Membrane</keyword>
<feature type="transmembrane region" description="Helical" evidence="2">
    <location>
        <begin position="66"/>
        <end position="85"/>
    </location>
</feature>
<feature type="transmembrane region" description="Helical" evidence="2">
    <location>
        <begin position="153"/>
        <end position="176"/>
    </location>
</feature>
<feature type="transmembrane region" description="Helical" evidence="2">
    <location>
        <begin position="214"/>
        <end position="232"/>
    </location>
</feature>